<name>A0A2M7E6S7_9BACT</name>
<dbReference type="EMBL" id="PETL01000363">
    <property type="protein sequence ID" value="PIV63408.1"/>
    <property type="molecule type" value="Genomic_DNA"/>
</dbReference>
<evidence type="ECO:0000313" key="2">
    <source>
        <dbReference type="Proteomes" id="UP000228886"/>
    </source>
</evidence>
<evidence type="ECO:0000313" key="1">
    <source>
        <dbReference type="EMBL" id="PIV63408.1"/>
    </source>
</evidence>
<reference evidence="2" key="1">
    <citation type="submission" date="2017-09" db="EMBL/GenBank/DDBJ databases">
        <title>Depth-based differentiation of microbial function through sediment-hosted aquifers and enrichment of novel symbionts in the deep terrestrial subsurface.</title>
        <authorList>
            <person name="Probst A.J."/>
            <person name="Ladd B."/>
            <person name="Jarett J.K."/>
            <person name="Geller-Mcgrath D.E."/>
            <person name="Sieber C.M.K."/>
            <person name="Emerson J.B."/>
            <person name="Anantharaman K."/>
            <person name="Thomas B.C."/>
            <person name="Malmstrom R."/>
            <person name="Stieglmeier M."/>
            <person name="Klingl A."/>
            <person name="Woyke T."/>
            <person name="Ryan C.M."/>
            <person name="Banfield J.F."/>
        </authorList>
    </citation>
    <scope>NUCLEOTIDE SEQUENCE [LARGE SCALE GENOMIC DNA]</scope>
</reference>
<dbReference type="Proteomes" id="UP000228886">
    <property type="component" value="Unassembled WGS sequence"/>
</dbReference>
<dbReference type="AlphaFoldDB" id="A0A2M7E6S7"/>
<protein>
    <submittedName>
        <fullName evidence="1">Uncharacterized protein</fullName>
    </submittedName>
</protein>
<sequence length="334" mass="38896">MEKLKYLIMFWIVAEILSITPLYGEVERKYLKKITRIISSMSYPVVEEKWVPTPTDDGKIEMLRQQRSEEFQDRVEYIEETGDYLYICKDDQGKVLKILFEPYNKIDVIIECQVNKDSEGNYLYKYIVTNALTSKQDLGNFGIDIRSDRIVEEGHPSGWHYFSGSRWRQEIFWGKIGREDMISPGNKTIFEISSKSPPVIVKCYAQGHPKEAPYIVSVNGEKLTKEEYYKRYPYGYEKDAIALKLEDNCVTGYTLGPGQIGTNKEIATLLEENTELAYEMGWLGDNEYKKLSEIIKKNNKGKLDFYKIFKSKVKKVKDRVAPEYIQMVNTIFGE</sequence>
<gene>
    <name evidence="1" type="ORF">COS11_07570</name>
</gene>
<organism evidence="1 2">
    <name type="scientific">bacterium (Candidatus Ratteibacteria) CG01_land_8_20_14_3_00_40_19</name>
    <dbReference type="NCBI Taxonomy" id="2014290"/>
    <lineage>
        <taxon>Bacteria</taxon>
        <taxon>Candidatus Ratteibacteria</taxon>
    </lineage>
</organism>
<proteinExistence type="predicted"/>
<accession>A0A2M7E6S7</accession>
<comment type="caution">
    <text evidence="1">The sequence shown here is derived from an EMBL/GenBank/DDBJ whole genome shotgun (WGS) entry which is preliminary data.</text>
</comment>